<keyword evidence="3" id="KW-1185">Reference proteome</keyword>
<dbReference type="AlphaFoldDB" id="A0A9W9ZU61"/>
<reference evidence="2" key="1">
    <citation type="submission" date="2023-01" db="EMBL/GenBank/DDBJ databases">
        <title>Genome assembly of the deep-sea coral Lophelia pertusa.</title>
        <authorList>
            <person name="Herrera S."/>
            <person name="Cordes E."/>
        </authorList>
    </citation>
    <scope>NUCLEOTIDE SEQUENCE</scope>
    <source>
        <strain evidence="2">USNM1676648</strain>
        <tissue evidence="2">Polyp</tissue>
    </source>
</reference>
<accession>A0A9W9ZU61</accession>
<evidence type="ECO:0000256" key="1">
    <source>
        <dbReference type="SAM" id="MobiDB-lite"/>
    </source>
</evidence>
<name>A0A9W9ZU61_9CNID</name>
<dbReference type="PANTHER" id="PTHR15678:SF6">
    <property type="entry name" value="BRIDGE-LIKE LIPID TRANSFER PROTEIN FAMILY MEMBER 2"/>
    <property type="match status" value="1"/>
</dbReference>
<dbReference type="PANTHER" id="PTHR15678">
    <property type="entry name" value="ANTIGEN MLAA-22-RELATED"/>
    <property type="match status" value="1"/>
</dbReference>
<proteinExistence type="predicted"/>
<evidence type="ECO:0000313" key="3">
    <source>
        <dbReference type="Proteomes" id="UP001163046"/>
    </source>
</evidence>
<gene>
    <name evidence="2" type="ORF">OS493_001241</name>
</gene>
<evidence type="ECO:0000313" key="2">
    <source>
        <dbReference type="EMBL" id="KAJ7387891.1"/>
    </source>
</evidence>
<sequence length="187" mass="21656">MDICFIYFIERASKNNTFIYVKIPEVSLLVSYKGEKDRNIIDVHDFSLVIPTLEYHNRTWTWHDLLMAMKKDCVNVLLSQAIKEKLHLVGGHGTETKELKSQAKEEDKARMLLGGLQQKDQQKKTKKRLFSKLAKVARGSKRKGLLQPDGAGPEPVDLQEDQDFEEYGTFENDDQPREEEERTDETI</sequence>
<comment type="caution">
    <text evidence="2">The sequence shown here is derived from an EMBL/GenBank/DDBJ whole genome shotgun (WGS) entry which is preliminary data.</text>
</comment>
<dbReference type="EMBL" id="MU825873">
    <property type="protein sequence ID" value="KAJ7387891.1"/>
    <property type="molecule type" value="Genomic_DNA"/>
</dbReference>
<dbReference type="OrthoDB" id="1562405at2759"/>
<dbReference type="InterPro" id="IPR045167">
    <property type="entry name" value="Hobbit"/>
</dbReference>
<evidence type="ECO:0008006" key="4">
    <source>
        <dbReference type="Google" id="ProtNLM"/>
    </source>
</evidence>
<protein>
    <recommendedName>
        <fullName evidence="4">FMP27 C-terminal domain-containing protein</fullName>
    </recommendedName>
</protein>
<dbReference type="Proteomes" id="UP001163046">
    <property type="component" value="Unassembled WGS sequence"/>
</dbReference>
<dbReference type="Pfam" id="PF10344">
    <property type="entry name" value="Hobbit"/>
    <property type="match status" value="1"/>
</dbReference>
<organism evidence="2 3">
    <name type="scientific">Desmophyllum pertusum</name>
    <dbReference type="NCBI Taxonomy" id="174260"/>
    <lineage>
        <taxon>Eukaryota</taxon>
        <taxon>Metazoa</taxon>
        <taxon>Cnidaria</taxon>
        <taxon>Anthozoa</taxon>
        <taxon>Hexacorallia</taxon>
        <taxon>Scleractinia</taxon>
        <taxon>Caryophylliina</taxon>
        <taxon>Caryophylliidae</taxon>
        <taxon>Desmophyllum</taxon>
    </lineage>
</organism>
<feature type="region of interest" description="Disordered" evidence="1">
    <location>
        <begin position="138"/>
        <end position="187"/>
    </location>
</feature>
<feature type="compositionally biased region" description="Acidic residues" evidence="1">
    <location>
        <begin position="157"/>
        <end position="187"/>
    </location>
</feature>